<evidence type="ECO:0000256" key="2">
    <source>
        <dbReference type="ARBA" id="ARBA00022723"/>
    </source>
</evidence>
<sequence length="240" mass="27889">MQSSISQEKLQLMQKNFNLVDNNKDGKISAEEFKTLLRLLGQTKTEKEMDQMVDNHFEDAKEGEEQEQPQAADAAEAADKGEGDKGTPSAAKQSSGQKNKAKATPNYDRMKNLIGKLNHFNDEDKKKNSPNGQNVRTCHIYEKNELMDKKKKHINFETFLRIFLETYEEPLSLDELITSFEFFDKEKSGYLDEEKMRFILKNSDERLVDEDMRLFFKSLNLRDKDKIDYVTLAKRLKNVT</sequence>
<dbReference type="InterPro" id="IPR002048">
    <property type="entry name" value="EF_hand_dom"/>
</dbReference>
<gene>
    <name evidence="8" type="ORF">C922_03372</name>
</gene>
<evidence type="ECO:0000256" key="4">
    <source>
        <dbReference type="ARBA" id="ARBA00022837"/>
    </source>
</evidence>
<proteinExistence type="predicted"/>
<evidence type="ECO:0000313" key="8">
    <source>
        <dbReference type="EMBL" id="EUD66177.1"/>
    </source>
</evidence>
<feature type="compositionally biased region" description="Basic and acidic residues" evidence="6">
    <location>
        <begin position="44"/>
        <end position="60"/>
    </location>
</feature>
<dbReference type="RefSeq" id="XP_008817186.1">
    <property type="nucleotide sequence ID" value="XM_008818964.1"/>
</dbReference>
<evidence type="ECO:0000256" key="1">
    <source>
        <dbReference type="ARBA" id="ARBA00020786"/>
    </source>
</evidence>
<keyword evidence="4" id="KW-0106">Calcium</keyword>
<dbReference type="InterPro" id="IPR011992">
    <property type="entry name" value="EF-hand-dom_pair"/>
</dbReference>
<dbReference type="GO" id="GO:0005509">
    <property type="term" value="F:calcium ion binding"/>
    <property type="evidence" value="ECO:0007669"/>
    <property type="project" value="InterPro"/>
</dbReference>
<feature type="region of interest" description="Disordered" evidence="6">
    <location>
        <begin position="43"/>
        <end position="108"/>
    </location>
</feature>
<organism evidence="8 9">
    <name type="scientific">Plasmodium inui San Antonio 1</name>
    <dbReference type="NCBI Taxonomy" id="1237626"/>
    <lineage>
        <taxon>Eukaryota</taxon>
        <taxon>Sar</taxon>
        <taxon>Alveolata</taxon>
        <taxon>Apicomplexa</taxon>
        <taxon>Aconoidasida</taxon>
        <taxon>Haemosporida</taxon>
        <taxon>Plasmodiidae</taxon>
        <taxon>Plasmodium</taxon>
        <taxon>Plasmodium (Plasmodium)</taxon>
    </lineage>
</organism>
<protein>
    <recommendedName>
        <fullName evidence="1">Calmodulin</fullName>
    </recommendedName>
</protein>
<evidence type="ECO:0000256" key="6">
    <source>
        <dbReference type="SAM" id="MobiDB-lite"/>
    </source>
</evidence>
<dbReference type="Proteomes" id="UP000030640">
    <property type="component" value="Unassembled WGS sequence"/>
</dbReference>
<dbReference type="Pfam" id="PF13202">
    <property type="entry name" value="EF-hand_5"/>
    <property type="match status" value="1"/>
</dbReference>
<dbReference type="PROSITE" id="PS00018">
    <property type="entry name" value="EF_HAND_1"/>
    <property type="match status" value="1"/>
</dbReference>
<dbReference type="GeneID" id="20038646"/>
<dbReference type="PROSITE" id="PS50222">
    <property type="entry name" value="EF_HAND_2"/>
    <property type="match status" value="2"/>
</dbReference>
<dbReference type="SUPFAM" id="SSF47473">
    <property type="entry name" value="EF-hand"/>
    <property type="match status" value="1"/>
</dbReference>
<dbReference type="InterPro" id="IPR050230">
    <property type="entry name" value="CALM/Myosin/TropC-like"/>
</dbReference>
<dbReference type="SMART" id="SM00054">
    <property type="entry name" value="EFh"/>
    <property type="match status" value="2"/>
</dbReference>
<dbReference type="OrthoDB" id="429467at2759"/>
<name>W6ZZ61_9APIC</name>
<evidence type="ECO:0000259" key="7">
    <source>
        <dbReference type="PROSITE" id="PS50222"/>
    </source>
</evidence>
<dbReference type="PANTHER" id="PTHR23048:SF0">
    <property type="entry name" value="CALMODULIN LIKE 3"/>
    <property type="match status" value="1"/>
</dbReference>
<keyword evidence="9" id="KW-1185">Reference proteome</keyword>
<reference evidence="8 9" key="1">
    <citation type="submission" date="2013-02" db="EMBL/GenBank/DDBJ databases">
        <title>The Genome Sequence of Plasmodium inui San Antonio 1.</title>
        <authorList>
            <consortium name="The Broad Institute Genome Sequencing Platform"/>
            <consortium name="The Broad Institute Genome Sequencing Center for Infectious Disease"/>
            <person name="Neafsey D."/>
            <person name="Cheeseman I."/>
            <person name="Volkman S."/>
            <person name="Adams J."/>
            <person name="Walker B."/>
            <person name="Young S.K."/>
            <person name="Zeng Q."/>
            <person name="Gargeya S."/>
            <person name="Fitzgerald M."/>
            <person name="Haas B."/>
            <person name="Abouelleil A."/>
            <person name="Alvarado L."/>
            <person name="Arachchi H.M."/>
            <person name="Berlin A.M."/>
            <person name="Chapman S.B."/>
            <person name="Dewar J."/>
            <person name="Goldberg J."/>
            <person name="Griggs A."/>
            <person name="Gujja S."/>
            <person name="Hansen M."/>
            <person name="Howarth C."/>
            <person name="Imamovic A."/>
            <person name="Larimer J."/>
            <person name="McCowan C."/>
            <person name="Murphy C."/>
            <person name="Neiman D."/>
            <person name="Pearson M."/>
            <person name="Priest M."/>
            <person name="Roberts A."/>
            <person name="Saif S."/>
            <person name="Shea T."/>
            <person name="Sisk P."/>
            <person name="Sykes S."/>
            <person name="Wortman J."/>
            <person name="Nusbaum C."/>
            <person name="Birren B."/>
        </authorList>
    </citation>
    <scope>NUCLEOTIDE SEQUENCE [LARGE SCALE GENOMIC DNA]</scope>
    <source>
        <strain evidence="8 9">San Antonio 1</strain>
    </source>
</reference>
<keyword evidence="2" id="KW-0479">Metal-binding</keyword>
<evidence type="ECO:0000256" key="3">
    <source>
        <dbReference type="ARBA" id="ARBA00022737"/>
    </source>
</evidence>
<feature type="domain" description="EF-hand" evidence="7">
    <location>
        <begin position="171"/>
        <end position="206"/>
    </location>
</feature>
<accession>W6ZZ61</accession>
<evidence type="ECO:0000256" key="5">
    <source>
        <dbReference type="ARBA" id="ARBA00022990"/>
    </source>
</evidence>
<dbReference type="GO" id="GO:0016460">
    <property type="term" value="C:myosin II complex"/>
    <property type="evidence" value="ECO:0007669"/>
    <property type="project" value="TreeGrafter"/>
</dbReference>
<dbReference type="InterPro" id="IPR018247">
    <property type="entry name" value="EF_Hand_1_Ca_BS"/>
</dbReference>
<dbReference type="PANTHER" id="PTHR23048">
    <property type="entry name" value="MYOSIN LIGHT CHAIN 1, 3"/>
    <property type="match status" value="1"/>
</dbReference>
<evidence type="ECO:0000313" key="9">
    <source>
        <dbReference type="Proteomes" id="UP000030640"/>
    </source>
</evidence>
<dbReference type="AlphaFoldDB" id="W6ZZ61"/>
<keyword evidence="3" id="KW-0677">Repeat</keyword>
<dbReference type="Gene3D" id="1.10.238.10">
    <property type="entry name" value="EF-hand"/>
    <property type="match status" value="2"/>
</dbReference>
<keyword evidence="5" id="KW-0007">Acetylation</keyword>
<dbReference type="VEuPathDB" id="PlasmoDB:C922_03372"/>
<dbReference type="EMBL" id="KI965473">
    <property type="protein sequence ID" value="EUD66177.1"/>
    <property type="molecule type" value="Genomic_DNA"/>
</dbReference>
<feature type="domain" description="EF-hand" evidence="7">
    <location>
        <begin position="8"/>
        <end position="43"/>
    </location>
</feature>